<organism evidence="3 4">
    <name type="scientific">Leptobacterium flavescens</name>
    <dbReference type="NCBI Taxonomy" id="472055"/>
    <lineage>
        <taxon>Bacteria</taxon>
        <taxon>Pseudomonadati</taxon>
        <taxon>Bacteroidota</taxon>
        <taxon>Flavobacteriia</taxon>
        <taxon>Flavobacteriales</taxon>
        <taxon>Flavobacteriaceae</taxon>
        <taxon>Leptobacterium</taxon>
    </lineage>
</organism>
<keyword evidence="4" id="KW-1185">Reference proteome</keyword>
<protein>
    <recommendedName>
        <fullName evidence="5">Porin</fullName>
    </recommendedName>
</protein>
<gene>
    <name evidence="3" type="ORF">GWK08_16070</name>
</gene>
<reference evidence="3 4" key="1">
    <citation type="submission" date="2020-01" db="EMBL/GenBank/DDBJ databases">
        <title>Leptobacterium flavescens.</title>
        <authorList>
            <person name="Wang G."/>
        </authorList>
    </citation>
    <scope>NUCLEOTIDE SEQUENCE [LARGE SCALE GENOMIC DNA]</scope>
    <source>
        <strain evidence="3 4">KCTC 22160</strain>
    </source>
</reference>
<dbReference type="InterPro" id="IPR025631">
    <property type="entry name" value="Porin_10"/>
</dbReference>
<dbReference type="EMBL" id="JAABOO010000003">
    <property type="protein sequence ID" value="NER14974.1"/>
    <property type="molecule type" value="Genomic_DNA"/>
</dbReference>
<feature type="signal peptide" evidence="2">
    <location>
        <begin position="1"/>
        <end position="18"/>
    </location>
</feature>
<evidence type="ECO:0000313" key="4">
    <source>
        <dbReference type="Proteomes" id="UP000468581"/>
    </source>
</evidence>
<name>A0A6P0UNT4_9FLAO</name>
<proteinExistence type="predicted"/>
<dbReference type="Proteomes" id="UP000468581">
    <property type="component" value="Unassembled WGS sequence"/>
</dbReference>
<dbReference type="RefSeq" id="WP_163608249.1">
    <property type="nucleotide sequence ID" value="NZ_JAABOO010000003.1"/>
</dbReference>
<evidence type="ECO:0000313" key="3">
    <source>
        <dbReference type="EMBL" id="NER14974.1"/>
    </source>
</evidence>
<evidence type="ECO:0000256" key="2">
    <source>
        <dbReference type="SAM" id="SignalP"/>
    </source>
</evidence>
<evidence type="ECO:0000256" key="1">
    <source>
        <dbReference type="SAM" id="MobiDB-lite"/>
    </source>
</evidence>
<feature type="chain" id="PRO_5027053147" description="Porin" evidence="2">
    <location>
        <begin position="19"/>
        <end position="654"/>
    </location>
</feature>
<dbReference type="AlphaFoldDB" id="A0A6P0UNT4"/>
<accession>A0A6P0UNT4</accession>
<feature type="compositionally biased region" description="Basic and acidic residues" evidence="1">
    <location>
        <begin position="38"/>
        <end position="48"/>
    </location>
</feature>
<keyword evidence="2" id="KW-0732">Signal</keyword>
<evidence type="ECO:0008006" key="5">
    <source>
        <dbReference type="Google" id="ProtNLM"/>
    </source>
</evidence>
<dbReference type="Pfam" id="PF14121">
    <property type="entry name" value="Porin_10"/>
    <property type="match status" value="1"/>
</dbReference>
<feature type="region of interest" description="Disordered" evidence="1">
    <location>
        <begin position="28"/>
        <end position="48"/>
    </location>
</feature>
<sequence length="654" mass="76660">MGRRLFLIFLLCASAVMAQDQKNREELRDSISSNRIRQSREGAKKEKEKEELTIKDYKIISHLSDTTHFDTTLTVNKEYNFNYLRRDEFELLPFSNVGQPYNKLAYDMHETDLFPQLGARAKHYNYWEVEDVYYYNVPTPTTELFFKTVMEQGQSADGFFTLNTSRRFNFSIANKGLRSLGKYQNIRTSIGNFRLTANYSTENGRYGFKAHIVSQDVENQENGGITNRDQFESGDSEFTDRSRIDVAFQDAENLLVGKRYYLDHYYNIYDRRDSLSYSRLQLKHKFNYETKFYRFDQTSANSFFGDSFQSGSLIDRGQLRSMFNQLSLNYSNNIIGAVEGKAIAYRYNYFFRSVLFTDQGVIPSNLRGEEYAIGGSWIKNIGRFQLRGDFTTNVSGELGGTFINASASYDLKDKGYLRAKVYSTSRMPNFNFLLYQSNYEQYNWNNTEVFENEEKKGVGLDIRLNKWFDLEAEYSILDNYSYFGSSPLSPDDTNPQIAPFQSQGTINYLKVKLNKEFRVGKFALNNTVMYQMVDQDENILNVPEFVTRNTLYFSDHLFKKALYLQTGVTFKYFTAYFTDGYNPLISEFYSQDQEEIGDFPLIDFFINVKVRRTRIYLKAEHFNSPFTGNNFYSAPDYPYRDFIVRFGLVWNFFI</sequence>
<comment type="caution">
    <text evidence="3">The sequence shown here is derived from an EMBL/GenBank/DDBJ whole genome shotgun (WGS) entry which is preliminary data.</text>
</comment>